<evidence type="ECO:0000256" key="1">
    <source>
        <dbReference type="SAM" id="Phobius"/>
    </source>
</evidence>
<dbReference type="InterPro" id="IPR011453">
    <property type="entry name" value="DUF1559"/>
</dbReference>
<dbReference type="NCBIfam" id="TIGR02532">
    <property type="entry name" value="IV_pilin_GFxxxE"/>
    <property type="match status" value="1"/>
</dbReference>
<sequence length="338" mass="36863">MVRNVKRRAFTLIELLVVIAIIAILIALLLPAVQQAREAARRSQCKNNMKQLGLAIHNYADVYSEYFPLNWEPAFAARGGAGGRARSSRPTSLFQASLPYLDQGPLFAKWTETNNLNALAANPWQTLANTVITGFLCPSNPMPANNAARISVENGTQRTMARTDYRGNVGIITGRGNHHSSMWRNGRRLDGPGTWTDWRYARQAGRLHEVGVFGMSTSSKLAQITDGTSNTIAIAEAHPWIGGTGRNNRERPDVSVAHRQNAWASPSASVTSLANRINTYSNARNDVNRGPKMGSIHTGGAHALMSDGTVKFINENIDRNQVQFPLATRAGGETVGSF</sequence>
<feature type="transmembrane region" description="Helical" evidence="1">
    <location>
        <begin position="12"/>
        <end position="33"/>
    </location>
</feature>
<dbReference type="PANTHER" id="PTHR30093:SF2">
    <property type="entry name" value="TYPE II SECRETION SYSTEM PROTEIN H"/>
    <property type="match status" value="1"/>
</dbReference>
<dbReference type="InterPro" id="IPR027558">
    <property type="entry name" value="Pre_pil_HX9DG_C"/>
</dbReference>
<protein>
    <recommendedName>
        <fullName evidence="2">DUF1559 domain-containing protein</fullName>
    </recommendedName>
</protein>
<dbReference type="Gene3D" id="3.30.700.10">
    <property type="entry name" value="Glycoprotein, Type 4 Pilin"/>
    <property type="match status" value="1"/>
</dbReference>
<keyword evidence="1" id="KW-1133">Transmembrane helix</keyword>
<keyword evidence="1" id="KW-0472">Membrane</keyword>
<dbReference type="NCBIfam" id="TIGR04294">
    <property type="entry name" value="pre_pil_HX9DG"/>
    <property type="match status" value="1"/>
</dbReference>
<dbReference type="Pfam" id="PF07596">
    <property type="entry name" value="SBP_bac_10"/>
    <property type="match status" value="1"/>
</dbReference>
<dbReference type="SUPFAM" id="SSF54523">
    <property type="entry name" value="Pili subunits"/>
    <property type="match status" value="1"/>
</dbReference>
<name>E7C3Q5_9BACT</name>
<dbReference type="InterPro" id="IPR045584">
    <property type="entry name" value="Pilin-like"/>
</dbReference>
<dbReference type="Pfam" id="PF07963">
    <property type="entry name" value="N_methyl"/>
    <property type="match status" value="1"/>
</dbReference>
<accession>E7C3Q5</accession>
<dbReference type="PANTHER" id="PTHR30093">
    <property type="entry name" value="GENERAL SECRETION PATHWAY PROTEIN G"/>
    <property type="match status" value="1"/>
</dbReference>
<evidence type="ECO:0000259" key="2">
    <source>
        <dbReference type="Pfam" id="PF07596"/>
    </source>
</evidence>
<keyword evidence="1" id="KW-0812">Transmembrane</keyword>
<organism evidence="3">
    <name type="scientific">uncultured myxobacterium HF0200_08J13</name>
    <dbReference type="NCBI Taxonomy" id="723558"/>
    <lineage>
        <taxon>Bacteria</taxon>
        <taxon>Pseudomonadati</taxon>
        <taxon>Myxococcota</taxon>
        <taxon>Myxococcia</taxon>
        <taxon>Myxococcales</taxon>
        <taxon>environmental samples</taxon>
    </lineage>
</organism>
<evidence type="ECO:0000313" key="3">
    <source>
        <dbReference type="EMBL" id="ADI22079.1"/>
    </source>
</evidence>
<proteinExistence type="predicted"/>
<dbReference type="InterPro" id="IPR012902">
    <property type="entry name" value="N_methyl_site"/>
</dbReference>
<dbReference type="EMBL" id="GU567974">
    <property type="protein sequence ID" value="ADI22079.1"/>
    <property type="molecule type" value="Genomic_DNA"/>
</dbReference>
<reference evidence="3" key="1">
    <citation type="submission" date="2010-01" db="EMBL/GenBank/DDBJ databases">
        <title>Genome fragments of uncultured bacteria from the North Pacific subtropical Gyre.</title>
        <authorList>
            <person name="Pham V.D."/>
            <person name="Delong E.F."/>
        </authorList>
    </citation>
    <scope>NUCLEOTIDE SEQUENCE</scope>
</reference>
<feature type="domain" description="DUF1559" evidence="2">
    <location>
        <begin position="34"/>
        <end position="319"/>
    </location>
</feature>
<dbReference type="AlphaFoldDB" id="E7C3Q5"/>